<keyword evidence="1 4" id="KW-0378">Hydrolase</keyword>
<dbReference type="Pfam" id="PF01734">
    <property type="entry name" value="Patatin"/>
    <property type="match status" value="1"/>
</dbReference>
<evidence type="ECO:0000259" key="5">
    <source>
        <dbReference type="PROSITE" id="PS51635"/>
    </source>
</evidence>
<dbReference type="AlphaFoldDB" id="A0A7C5WY84"/>
<evidence type="ECO:0000313" key="6">
    <source>
        <dbReference type="EMBL" id="HHO73828.1"/>
    </source>
</evidence>
<gene>
    <name evidence="6" type="ORF">ENN04_04235</name>
</gene>
<dbReference type="GO" id="GO:0016042">
    <property type="term" value="P:lipid catabolic process"/>
    <property type="evidence" value="ECO:0007669"/>
    <property type="project" value="UniProtKB-UniRule"/>
</dbReference>
<comment type="caution">
    <text evidence="6">The sequence shown here is derived from an EMBL/GenBank/DDBJ whole genome shotgun (WGS) entry which is preliminary data.</text>
</comment>
<evidence type="ECO:0000256" key="2">
    <source>
        <dbReference type="ARBA" id="ARBA00022963"/>
    </source>
</evidence>
<dbReference type="PANTHER" id="PTHR14226:SF78">
    <property type="entry name" value="SLR0060 PROTEIN"/>
    <property type="match status" value="1"/>
</dbReference>
<feature type="short sequence motif" description="DGA/G" evidence="4">
    <location>
        <begin position="150"/>
        <end position="152"/>
    </location>
</feature>
<dbReference type="PANTHER" id="PTHR14226">
    <property type="entry name" value="NEUROPATHY TARGET ESTERASE/SWISS CHEESE D.MELANOGASTER"/>
    <property type="match status" value="1"/>
</dbReference>
<dbReference type="GO" id="GO:0016787">
    <property type="term" value="F:hydrolase activity"/>
    <property type="evidence" value="ECO:0007669"/>
    <property type="project" value="UniProtKB-UniRule"/>
</dbReference>
<comment type="caution">
    <text evidence="4">Lacks conserved residue(s) required for the propagation of feature annotation.</text>
</comment>
<keyword evidence="3 4" id="KW-0443">Lipid metabolism</keyword>
<accession>A0A7C5WY84</accession>
<evidence type="ECO:0000256" key="1">
    <source>
        <dbReference type="ARBA" id="ARBA00022801"/>
    </source>
</evidence>
<evidence type="ECO:0000256" key="4">
    <source>
        <dbReference type="PROSITE-ProRule" id="PRU01161"/>
    </source>
</evidence>
<dbReference type="EMBL" id="DSAC01000052">
    <property type="protein sequence ID" value="HHO73828.1"/>
    <property type="molecule type" value="Genomic_DNA"/>
</dbReference>
<dbReference type="InterPro" id="IPR016035">
    <property type="entry name" value="Acyl_Trfase/lysoPLipase"/>
</dbReference>
<dbReference type="InterPro" id="IPR050301">
    <property type="entry name" value="NTE"/>
</dbReference>
<feature type="active site" description="Proton acceptor" evidence="4">
    <location>
        <position position="150"/>
    </location>
</feature>
<reference evidence="6" key="1">
    <citation type="journal article" date="2020" name="mSystems">
        <title>Genome- and Community-Level Interaction Insights into Carbon Utilization and Element Cycling Functions of Hydrothermarchaeota in Hydrothermal Sediment.</title>
        <authorList>
            <person name="Zhou Z."/>
            <person name="Liu Y."/>
            <person name="Xu W."/>
            <person name="Pan J."/>
            <person name="Luo Z.H."/>
            <person name="Li M."/>
        </authorList>
    </citation>
    <scope>NUCLEOTIDE SEQUENCE [LARGE SCALE GENOMIC DNA]</scope>
    <source>
        <strain evidence="6">SpSt-114</strain>
    </source>
</reference>
<keyword evidence="2 4" id="KW-0442">Lipid degradation</keyword>
<evidence type="ECO:0000256" key="3">
    <source>
        <dbReference type="ARBA" id="ARBA00023098"/>
    </source>
</evidence>
<dbReference type="Gene3D" id="3.40.1090.10">
    <property type="entry name" value="Cytosolic phospholipase A2 catalytic domain"/>
    <property type="match status" value="1"/>
</dbReference>
<protein>
    <submittedName>
        <fullName evidence="6">Patatin-like phospholipase family protein</fullName>
    </submittedName>
</protein>
<organism evidence="6">
    <name type="scientific">Thermocrinis ruber</name>
    <dbReference type="NCBI Taxonomy" id="75906"/>
    <lineage>
        <taxon>Bacteria</taxon>
        <taxon>Pseudomonadati</taxon>
        <taxon>Aquificota</taxon>
        <taxon>Aquificia</taxon>
        <taxon>Aquificales</taxon>
        <taxon>Aquificaceae</taxon>
        <taxon>Thermocrinis</taxon>
    </lineage>
</organism>
<feature type="active site" description="Nucleophile" evidence="4">
    <location>
        <position position="38"/>
    </location>
</feature>
<feature type="short sequence motif" description="GXSXG" evidence="4">
    <location>
        <begin position="36"/>
        <end position="40"/>
    </location>
</feature>
<dbReference type="SUPFAM" id="SSF52151">
    <property type="entry name" value="FabD/lysophospholipase-like"/>
    <property type="match status" value="1"/>
</dbReference>
<proteinExistence type="predicted"/>
<feature type="domain" description="PNPLA" evidence="5">
    <location>
        <begin position="5"/>
        <end position="163"/>
    </location>
</feature>
<dbReference type="PROSITE" id="PS51635">
    <property type="entry name" value="PNPLA"/>
    <property type="match status" value="1"/>
</dbReference>
<name>A0A7C5WY84_9AQUI</name>
<dbReference type="InterPro" id="IPR002641">
    <property type="entry name" value="PNPLA_dom"/>
</dbReference>
<sequence>MKIALVLSGGAVRGVAHIGVIKALEDLGFEISAISGVSAGALVGAFYCAGYTPEDMLKIVKSKHWLRYIKPRLPKLGFFSLMDAKRFLKDYLEVERIEELKREFHVCALDILSGSTLYFSEGELYEPLLGSCALPGIFEPVKFKNFLLLDGGITNNLPVEPVQNKGLFIVGVDVNPTSTIGKPRSMFAVLIRSFLLAVRSNADKKKELCNVVIVPDLENYSPYNLWKLDELYYLGYKKTLEVMKGFHGQ</sequence>
<dbReference type="CDD" id="cd07205">
    <property type="entry name" value="Pat_PNPLA6_PNPLA7_NTE1_like"/>
    <property type="match status" value="1"/>
</dbReference>